<feature type="region of interest" description="Disordered" evidence="1">
    <location>
        <begin position="662"/>
        <end position="711"/>
    </location>
</feature>
<evidence type="ECO:0000313" key="2">
    <source>
        <dbReference type="EMBL" id="KAK7873015.1"/>
    </source>
</evidence>
<evidence type="ECO:0000313" key="3">
    <source>
        <dbReference type="Proteomes" id="UP001378592"/>
    </source>
</evidence>
<organism evidence="2 3">
    <name type="scientific">Gryllus longicercus</name>
    <dbReference type="NCBI Taxonomy" id="2509291"/>
    <lineage>
        <taxon>Eukaryota</taxon>
        <taxon>Metazoa</taxon>
        <taxon>Ecdysozoa</taxon>
        <taxon>Arthropoda</taxon>
        <taxon>Hexapoda</taxon>
        <taxon>Insecta</taxon>
        <taxon>Pterygota</taxon>
        <taxon>Neoptera</taxon>
        <taxon>Polyneoptera</taxon>
        <taxon>Orthoptera</taxon>
        <taxon>Ensifera</taxon>
        <taxon>Gryllidea</taxon>
        <taxon>Grylloidea</taxon>
        <taxon>Gryllidae</taxon>
        <taxon>Gryllinae</taxon>
        <taxon>Gryllus</taxon>
    </lineage>
</organism>
<feature type="region of interest" description="Disordered" evidence="1">
    <location>
        <begin position="440"/>
        <end position="524"/>
    </location>
</feature>
<dbReference type="GO" id="GO:0043291">
    <property type="term" value="C:RAVE complex"/>
    <property type="evidence" value="ECO:0007669"/>
    <property type="project" value="TreeGrafter"/>
</dbReference>
<dbReference type="EMBL" id="JAZDUA010000017">
    <property type="protein sequence ID" value="KAK7873015.1"/>
    <property type="molecule type" value="Genomic_DNA"/>
</dbReference>
<feature type="region of interest" description="Disordered" evidence="1">
    <location>
        <begin position="1693"/>
        <end position="1720"/>
    </location>
</feature>
<dbReference type="Pfam" id="PF00400">
    <property type="entry name" value="WD40"/>
    <property type="match status" value="2"/>
</dbReference>
<dbReference type="InterPro" id="IPR052208">
    <property type="entry name" value="DmX-like/RAVE_component"/>
</dbReference>
<feature type="compositionally biased region" description="Low complexity" evidence="1">
    <location>
        <begin position="673"/>
        <end position="692"/>
    </location>
</feature>
<dbReference type="GO" id="GO:0007035">
    <property type="term" value="P:vacuolar acidification"/>
    <property type="evidence" value="ECO:0007669"/>
    <property type="project" value="TreeGrafter"/>
</dbReference>
<feature type="region of interest" description="Disordered" evidence="1">
    <location>
        <begin position="1280"/>
        <end position="1300"/>
    </location>
</feature>
<evidence type="ECO:0008006" key="4">
    <source>
        <dbReference type="Google" id="ProtNLM"/>
    </source>
</evidence>
<feature type="compositionally biased region" description="Polar residues" evidence="1">
    <location>
        <begin position="696"/>
        <end position="711"/>
    </location>
</feature>
<feature type="compositionally biased region" description="Polar residues" evidence="1">
    <location>
        <begin position="1087"/>
        <end position="1098"/>
    </location>
</feature>
<dbReference type="Gene3D" id="2.130.10.10">
    <property type="entry name" value="YVTN repeat-like/Quinoprotein amine dehydrogenase"/>
    <property type="match status" value="1"/>
</dbReference>
<proteinExistence type="predicted"/>
<dbReference type="InterPro" id="IPR036322">
    <property type="entry name" value="WD40_repeat_dom_sf"/>
</dbReference>
<feature type="compositionally biased region" description="Basic and acidic residues" evidence="1">
    <location>
        <begin position="440"/>
        <end position="449"/>
    </location>
</feature>
<dbReference type="InterPro" id="IPR015943">
    <property type="entry name" value="WD40/YVTN_repeat-like_dom_sf"/>
</dbReference>
<evidence type="ECO:0000256" key="1">
    <source>
        <dbReference type="SAM" id="MobiDB-lite"/>
    </source>
</evidence>
<sequence>MNCHQILSGACNAGDHCYAVGSVEGVPFTAYAAGCNIVILASSFERVQIIPGAWHNYIRISCLDCSTDTGKIAAAYENQVCIFEPTPLIHTSSTHHLDYRWVQTGSLQTESHISSLSWNLEGTRLLTGGEILQMWRQHPATHDGEYDPESIPGTGGVTFEIGEDSTATAEDDEEPGWVCIWRCHTATPVVYMAFSPDGTLFATAGRSDRLVKIWYENKQLLFPSKSLDHSMSFGGGQSTINEINYGFVYIAHPRAVTHLSWRKTSKYMPKGAVSNMLVTSCRDNICRVWVETVLPEDGLVNMNQFDPRATQNPKFRTHRHKHRFLQRLRHMKTCFHIRRHAKSQQPSGAGTFGGITAPIPTLPSTYSVHDFHSYGYHGTGLTPGLHFHLAASINAETDIPLVPSLVTGDPDLEPNFVLHWLNNKEMHFSLQAESMLHEMTRKQVEREEASAAASGTDGSGREVHEGSQNDTDPEEHSPRKRVGRVAKAASQDESSEEQHGSAHSSGHSHPSLSATTSINSLATDTGPAGAGAGLADPLDAAIECLLRDWHHNPDLLFAIHPIDGSFLVWVAEWLDEYHPGLFRQAQVSFASRLPSTFPLGDAMTMSTSICLYNAYGCHFGDREPAAATLGTARGTSPPAPPSPGVMGLEDAPSATALLPSVQEEVDGSDGPQSSAPAVTAVSPAAEAAPAAENESQKSTGSVSADPSPTVSMVTKHSNGTLNLWQLTFADKSKFSQVLTIGHACRASGHRFRVNDITCHPVLPLLLTTSHHNISDVPVASPSRSPLSPAGRGKDVTVPTGFCSELILWRVDAVGPLSRSGGVSELARINSPEISAFSNVAWIPTLLPSTTLGNLSNSPSACFVASDGHNLRVYQAVIDARTLLAEVNSSERRSRMLDSLVSLSTDTSSEDGVKHTSLHDHIRIVSQQSTARPGCVIQLDAISDANHDWQNTQFLHVFQEQLITGERTEERGSSNVGGVSEMGGPTAGAGDASNTVGAAELGLMHSELGAMVDLQQSSVFEEPFYIVVLEKTGSGSVLHMWRLVIASQPDSSELSGSMMYVPDSQLIQDEEEPELGGGRSASMAGVENDTTGPQQPSQASHVVISTTKVCTQVLPLPDGVEVVHAAPAAGHLSSASIYPACFAPYILVTACSDSTIRFWKCKISGGEPPRRTYEWCEWEMSRRGLTSAIDITGQPLNISAAYSGRIACAYKYGKSFTRPSKNDPDSRFVNLCVAIYECESTGGSEWVLEDTIHLKNIHLPRMQLHPQLDLSVLLERPRRFGEERSTRRNGGDDIHGSLHKSGTSLTAVPSFSTLQSLRRSIIECGNTCPLTQKHLVQLDWVSKEDGSHILTVAVGSKVLLFTPVCSDLAQANMKAMKESQSANRPILRKASSLAVPQFVDEIRWMKLRKIDLMTADGLPPLPMQLSWVRDGILVVGMDSEMHVYSQWKPSVNGEQVRGALAPQESEELPDSRNLRDEDLRSLVQETSQRRMATVSSMPHLSRVSSINLTMLDSKKKRGAIVQAETPSVDYMPDYGLFEASRIACPVLPQYHPKQLMELLNSGKIRWVKAILAHLVRCISGTCNVRQGTLVQGGTDEENLVRQRGWSRSRTLSVSYVGAGTNSPLEQRGSTTAIPEEVTLDYAEISSVPPLPLWTLLAADRETAGAAAQNSEEAQDYNDLFDGNVADADESLDDLLVDEPDSPRRHDRRVSLSQERQGLSHFGPRQGRVLSRLLTHTHLPGLSSLDQMAFVSPC</sequence>
<comment type="caution">
    <text evidence="2">The sequence shown here is derived from an EMBL/GenBank/DDBJ whole genome shotgun (WGS) entry which is preliminary data.</text>
</comment>
<feature type="region of interest" description="Disordered" evidence="1">
    <location>
        <begin position="966"/>
        <end position="991"/>
    </location>
</feature>
<feature type="region of interest" description="Disordered" evidence="1">
    <location>
        <begin position="628"/>
        <end position="650"/>
    </location>
</feature>
<accession>A0AAN9ZGW1</accession>
<dbReference type="InterPro" id="IPR001680">
    <property type="entry name" value="WD40_rpt"/>
</dbReference>
<feature type="compositionally biased region" description="Low complexity" evidence="1">
    <location>
        <begin position="501"/>
        <end position="513"/>
    </location>
</feature>
<reference evidence="2 3" key="1">
    <citation type="submission" date="2024-03" db="EMBL/GenBank/DDBJ databases">
        <title>The genome assembly and annotation of the cricket Gryllus longicercus Weissman &amp; Gray.</title>
        <authorList>
            <person name="Szrajer S."/>
            <person name="Gray D."/>
            <person name="Ylla G."/>
        </authorList>
    </citation>
    <scope>NUCLEOTIDE SEQUENCE [LARGE SCALE GENOMIC DNA]</scope>
    <source>
        <strain evidence="2">DAG 2021-001</strain>
        <tissue evidence="2">Whole body minus gut</tissue>
    </source>
</reference>
<dbReference type="Proteomes" id="UP001378592">
    <property type="component" value="Unassembled WGS sequence"/>
</dbReference>
<dbReference type="PANTHER" id="PTHR13950:SF9">
    <property type="entry name" value="RABCONNECTIN-3A"/>
    <property type="match status" value="1"/>
</dbReference>
<gene>
    <name evidence="2" type="ORF">R5R35_000315</name>
</gene>
<feature type="compositionally biased region" description="Basic and acidic residues" evidence="1">
    <location>
        <begin position="1280"/>
        <end position="1295"/>
    </location>
</feature>
<dbReference type="SUPFAM" id="SSF50978">
    <property type="entry name" value="WD40 repeat-like"/>
    <property type="match status" value="1"/>
</dbReference>
<keyword evidence="3" id="KW-1185">Reference proteome</keyword>
<name>A0AAN9ZGW1_9ORTH</name>
<protein>
    <recommendedName>
        <fullName evidence="4">DmX-like protein 2</fullName>
    </recommendedName>
</protein>
<dbReference type="PANTHER" id="PTHR13950">
    <property type="entry name" value="RABCONNECTIN-RELATED"/>
    <property type="match status" value="1"/>
</dbReference>
<feature type="region of interest" description="Disordered" evidence="1">
    <location>
        <begin position="1070"/>
        <end position="1098"/>
    </location>
</feature>
<dbReference type="SMART" id="SM00320">
    <property type="entry name" value="WD40"/>
    <property type="match status" value="5"/>
</dbReference>